<organism evidence="2 3">
    <name type="scientific">Hyaloscypha bicolor E</name>
    <dbReference type="NCBI Taxonomy" id="1095630"/>
    <lineage>
        <taxon>Eukaryota</taxon>
        <taxon>Fungi</taxon>
        <taxon>Dikarya</taxon>
        <taxon>Ascomycota</taxon>
        <taxon>Pezizomycotina</taxon>
        <taxon>Leotiomycetes</taxon>
        <taxon>Helotiales</taxon>
        <taxon>Hyaloscyphaceae</taxon>
        <taxon>Hyaloscypha</taxon>
        <taxon>Hyaloscypha bicolor</taxon>
    </lineage>
</organism>
<dbReference type="InParanoid" id="A0A2J6TJI2"/>
<dbReference type="Pfam" id="PF13409">
    <property type="entry name" value="GST_N_2"/>
    <property type="match status" value="1"/>
</dbReference>
<sequence>MSEQSSSVIYQLIGAHTRYSSWTARIETLLVYFSIPYTPTTLNVAVNKGAALPYSPSGLVPTLVVTTLPESPLTVTDSLSIAEYLAESHPNLPLWPKDAHLRALARSAVSEMHAGFTEMRNTYGCNFLGHYSGPIPINEKAKKEIERMLTLWSDARRFTVERLKMVGKEDGDEGFLFGKFGIADSFFWPVLWRFRTYNLPLDAATPEALAWMKTMWEDPRLEKLGESYWKQAEDPQSLVPVYENVFKDVPGVTYARVAKDWKFES</sequence>
<dbReference type="GO" id="GO:0004364">
    <property type="term" value="F:glutathione transferase activity"/>
    <property type="evidence" value="ECO:0007669"/>
    <property type="project" value="TreeGrafter"/>
</dbReference>
<accession>A0A2J6TJI2</accession>
<dbReference type="AlphaFoldDB" id="A0A2J6TJI2"/>
<protein>
    <recommendedName>
        <fullName evidence="1">GST N-terminal domain-containing protein</fullName>
    </recommendedName>
</protein>
<evidence type="ECO:0000313" key="3">
    <source>
        <dbReference type="Proteomes" id="UP000235371"/>
    </source>
</evidence>
<dbReference type="PANTHER" id="PTHR42673">
    <property type="entry name" value="MALEYLACETOACETATE ISOMERASE"/>
    <property type="match status" value="1"/>
</dbReference>
<evidence type="ECO:0000259" key="1">
    <source>
        <dbReference type="PROSITE" id="PS50404"/>
    </source>
</evidence>
<dbReference type="InterPro" id="IPR036282">
    <property type="entry name" value="Glutathione-S-Trfase_C_sf"/>
</dbReference>
<dbReference type="OrthoDB" id="249703at2759"/>
<feature type="domain" description="GST N-terminal" evidence="1">
    <location>
        <begin position="10"/>
        <end position="93"/>
    </location>
</feature>
<dbReference type="Gene3D" id="3.40.30.10">
    <property type="entry name" value="Glutaredoxin"/>
    <property type="match status" value="1"/>
</dbReference>
<dbReference type="Pfam" id="PF13410">
    <property type="entry name" value="GST_C_2"/>
    <property type="match status" value="1"/>
</dbReference>
<dbReference type="SUPFAM" id="SSF47616">
    <property type="entry name" value="GST C-terminal domain-like"/>
    <property type="match status" value="1"/>
</dbReference>
<dbReference type="EMBL" id="KZ613782">
    <property type="protein sequence ID" value="PMD63175.1"/>
    <property type="molecule type" value="Genomic_DNA"/>
</dbReference>
<dbReference type="GO" id="GO:0006749">
    <property type="term" value="P:glutathione metabolic process"/>
    <property type="evidence" value="ECO:0007669"/>
    <property type="project" value="TreeGrafter"/>
</dbReference>
<dbReference type="GO" id="GO:0016034">
    <property type="term" value="F:maleylacetoacetate isomerase activity"/>
    <property type="evidence" value="ECO:0007669"/>
    <property type="project" value="TreeGrafter"/>
</dbReference>
<reference evidence="2 3" key="1">
    <citation type="submission" date="2016-04" db="EMBL/GenBank/DDBJ databases">
        <title>A degradative enzymes factory behind the ericoid mycorrhizal symbiosis.</title>
        <authorList>
            <consortium name="DOE Joint Genome Institute"/>
            <person name="Martino E."/>
            <person name="Morin E."/>
            <person name="Grelet G."/>
            <person name="Kuo A."/>
            <person name="Kohler A."/>
            <person name="Daghino S."/>
            <person name="Barry K."/>
            <person name="Choi C."/>
            <person name="Cichocki N."/>
            <person name="Clum A."/>
            <person name="Copeland A."/>
            <person name="Hainaut M."/>
            <person name="Haridas S."/>
            <person name="Labutti K."/>
            <person name="Lindquist E."/>
            <person name="Lipzen A."/>
            <person name="Khouja H.-R."/>
            <person name="Murat C."/>
            <person name="Ohm R."/>
            <person name="Olson A."/>
            <person name="Spatafora J."/>
            <person name="Veneault-Fourrey C."/>
            <person name="Henrissat B."/>
            <person name="Grigoriev I."/>
            <person name="Martin F."/>
            <person name="Perotto S."/>
        </authorList>
    </citation>
    <scope>NUCLEOTIDE SEQUENCE [LARGE SCALE GENOMIC DNA]</scope>
    <source>
        <strain evidence="2 3">E</strain>
    </source>
</reference>
<dbReference type="SUPFAM" id="SSF52833">
    <property type="entry name" value="Thioredoxin-like"/>
    <property type="match status" value="1"/>
</dbReference>
<dbReference type="Proteomes" id="UP000235371">
    <property type="component" value="Unassembled WGS sequence"/>
</dbReference>
<dbReference type="CDD" id="cd03194">
    <property type="entry name" value="GST_C_3"/>
    <property type="match status" value="1"/>
</dbReference>
<dbReference type="InterPro" id="IPR036249">
    <property type="entry name" value="Thioredoxin-like_sf"/>
</dbReference>
<gene>
    <name evidence="2" type="ORF">K444DRAFT_584843</name>
</gene>
<dbReference type="InterPro" id="IPR004045">
    <property type="entry name" value="Glutathione_S-Trfase_N"/>
</dbReference>
<dbReference type="STRING" id="1095630.A0A2J6TJI2"/>
<proteinExistence type="predicted"/>
<dbReference type="Gene3D" id="1.20.1050.10">
    <property type="match status" value="1"/>
</dbReference>
<name>A0A2J6TJI2_9HELO</name>
<keyword evidence="3" id="KW-1185">Reference proteome</keyword>
<evidence type="ECO:0000313" key="2">
    <source>
        <dbReference type="EMBL" id="PMD63175.1"/>
    </source>
</evidence>
<dbReference type="GeneID" id="36585966"/>
<dbReference type="PANTHER" id="PTHR42673:SF22">
    <property type="entry name" value="GST N-TERMINAL DOMAIN-CONTAINING PROTEIN"/>
    <property type="match status" value="1"/>
</dbReference>
<dbReference type="RefSeq" id="XP_024740079.1">
    <property type="nucleotide sequence ID" value="XM_024877889.1"/>
</dbReference>
<dbReference type="GO" id="GO:0006559">
    <property type="term" value="P:L-phenylalanine catabolic process"/>
    <property type="evidence" value="ECO:0007669"/>
    <property type="project" value="TreeGrafter"/>
</dbReference>
<dbReference type="PROSITE" id="PS50404">
    <property type="entry name" value="GST_NTER"/>
    <property type="match status" value="1"/>
</dbReference>